<proteinExistence type="predicted"/>
<dbReference type="Gene3D" id="3.30.300.30">
    <property type="match status" value="1"/>
</dbReference>
<evidence type="ECO:0000313" key="2">
    <source>
        <dbReference type="EMBL" id="MFC4330700.1"/>
    </source>
</evidence>
<comment type="caution">
    <text evidence="2">The sequence shown here is derived from an EMBL/GenBank/DDBJ whole genome shotgun (WGS) entry which is preliminary data.</text>
</comment>
<protein>
    <submittedName>
        <fullName evidence="2">AMP-binding protein</fullName>
    </submittedName>
</protein>
<dbReference type="InterPro" id="IPR042099">
    <property type="entry name" value="ANL_N_sf"/>
</dbReference>
<feature type="domain" description="AMP-dependent synthetase/ligase" evidence="1">
    <location>
        <begin position="6"/>
        <end position="355"/>
    </location>
</feature>
<dbReference type="Gene3D" id="3.40.50.12780">
    <property type="entry name" value="N-terminal domain of ligase-like"/>
    <property type="match status" value="1"/>
</dbReference>
<dbReference type="RefSeq" id="WP_381741704.1">
    <property type="nucleotide sequence ID" value="NZ_JBHSDP010000024.1"/>
</dbReference>
<dbReference type="SUPFAM" id="SSF56801">
    <property type="entry name" value="Acetyl-CoA synthetase-like"/>
    <property type="match status" value="1"/>
</dbReference>
<evidence type="ECO:0000313" key="3">
    <source>
        <dbReference type="Proteomes" id="UP001595824"/>
    </source>
</evidence>
<organism evidence="2 3">
    <name type="scientific">Streptomyces andamanensis</name>
    <dbReference type="NCBI Taxonomy" id="1565035"/>
    <lineage>
        <taxon>Bacteria</taxon>
        <taxon>Bacillati</taxon>
        <taxon>Actinomycetota</taxon>
        <taxon>Actinomycetes</taxon>
        <taxon>Kitasatosporales</taxon>
        <taxon>Streptomycetaceae</taxon>
        <taxon>Streptomyces</taxon>
    </lineage>
</organism>
<name>A0ABV8TJ23_9ACTN</name>
<dbReference type="EMBL" id="JBHSDP010000024">
    <property type="protein sequence ID" value="MFC4330700.1"/>
    <property type="molecule type" value="Genomic_DNA"/>
</dbReference>
<dbReference type="InterPro" id="IPR000873">
    <property type="entry name" value="AMP-dep_synth/lig_dom"/>
</dbReference>
<keyword evidence="3" id="KW-1185">Reference proteome</keyword>
<dbReference type="Proteomes" id="UP001595824">
    <property type="component" value="Unassembled WGS sequence"/>
</dbReference>
<dbReference type="InterPro" id="IPR045851">
    <property type="entry name" value="AMP-bd_C_sf"/>
</dbReference>
<reference evidence="3" key="1">
    <citation type="journal article" date="2019" name="Int. J. Syst. Evol. Microbiol.">
        <title>The Global Catalogue of Microorganisms (GCM) 10K type strain sequencing project: providing services to taxonomists for standard genome sequencing and annotation.</title>
        <authorList>
            <consortium name="The Broad Institute Genomics Platform"/>
            <consortium name="The Broad Institute Genome Sequencing Center for Infectious Disease"/>
            <person name="Wu L."/>
            <person name="Ma J."/>
        </authorList>
    </citation>
    <scope>NUCLEOTIDE SEQUENCE [LARGE SCALE GENOMIC DNA]</scope>
    <source>
        <strain evidence="3">PCU 347</strain>
    </source>
</reference>
<sequence length="494" mass="53893">MHGLLDEAVDEVPHAPAVRDAAGGWSYRELAAYSEAFAAWLHARGVRRGDRVVLQLPTTRQLAAMFYGASRAGAVFVPLNPAMKMFHLRQVVANAEPVLVIGDAASGDGLAEIAGSVRLFEELWPEVEELRERGARADGGQEARPDDVATLIYTSGSTAAPKAVICPHAQVTFATRALTEGLGYRPDDVVFCRFPMSWDYGLYKILMTCVARCEVVLADRDSDLLLLRRMRETGATVVPLVPSLASMIVTLAEREDGPQAPVRMFTNTGAALPQATIDALRRHFPGVRVVRQYGQTEAKRITVMPPGEDTERPGAVGLPLPGTRVLILDADGRPVPVGEVGEIVAVGPHVMPGYWKNPEVSAKTFRTDPESGERRLHTGDYGRLDEDGYLYFEGRRDDMFKRKGFRMSTLEIEGAAMDVPGVRAAAVLPPSDTHDLALFVESDLPPRTVLKELTQRLEPAKVPAICRVLSDFPLTQHGKNARKELALMLDGSGK</sequence>
<accession>A0ABV8TJ23</accession>
<dbReference type="PANTHER" id="PTHR43767">
    <property type="entry name" value="LONG-CHAIN-FATTY-ACID--COA LIGASE"/>
    <property type="match status" value="1"/>
</dbReference>
<gene>
    <name evidence="2" type="ORF">ACFPC0_23530</name>
</gene>
<dbReference type="Pfam" id="PF00501">
    <property type="entry name" value="AMP-binding"/>
    <property type="match status" value="1"/>
</dbReference>
<dbReference type="PANTHER" id="PTHR43767:SF1">
    <property type="entry name" value="NONRIBOSOMAL PEPTIDE SYNTHASE PES1 (EUROFUNG)-RELATED"/>
    <property type="match status" value="1"/>
</dbReference>
<dbReference type="InterPro" id="IPR050237">
    <property type="entry name" value="ATP-dep_AMP-bd_enzyme"/>
</dbReference>
<evidence type="ECO:0000259" key="1">
    <source>
        <dbReference type="Pfam" id="PF00501"/>
    </source>
</evidence>